<dbReference type="AlphaFoldDB" id="A0A1G2PWN8"/>
<organism evidence="2 3">
    <name type="scientific">Candidatus Terrybacteria bacterium RIFCSPLOWO2_01_FULL_40_23</name>
    <dbReference type="NCBI Taxonomy" id="1802366"/>
    <lineage>
        <taxon>Bacteria</taxon>
        <taxon>Candidatus Terryibacteriota</taxon>
    </lineage>
</organism>
<accession>A0A1G2PWN8</accession>
<sequence length="102" mass="11260">MDIIFSLKPVFWLWDNQHQLLAVLFVLAGMPLIFRPLLLLPILGFIIHLRRVNKKGNPKTVSKTIIPPFLTALTLYMIADVLGLIGGVILIISAFGALQGLG</sequence>
<keyword evidence="1" id="KW-0472">Membrane</keyword>
<evidence type="ECO:0000313" key="3">
    <source>
        <dbReference type="Proteomes" id="UP000176951"/>
    </source>
</evidence>
<dbReference type="Proteomes" id="UP000176951">
    <property type="component" value="Unassembled WGS sequence"/>
</dbReference>
<keyword evidence="1" id="KW-0812">Transmembrane</keyword>
<keyword evidence="1" id="KW-1133">Transmembrane helix</keyword>
<gene>
    <name evidence="2" type="ORF">A3A97_01175</name>
</gene>
<feature type="transmembrane region" description="Helical" evidence="1">
    <location>
        <begin position="69"/>
        <end position="98"/>
    </location>
</feature>
<reference evidence="2 3" key="1">
    <citation type="journal article" date="2016" name="Nat. Commun.">
        <title>Thousands of microbial genomes shed light on interconnected biogeochemical processes in an aquifer system.</title>
        <authorList>
            <person name="Anantharaman K."/>
            <person name="Brown C.T."/>
            <person name="Hug L.A."/>
            <person name="Sharon I."/>
            <person name="Castelle C.J."/>
            <person name="Probst A.J."/>
            <person name="Thomas B.C."/>
            <person name="Singh A."/>
            <person name="Wilkins M.J."/>
            <person name="Karaoz U."/>
            <person name="Brodie E.L."/>
            <person name="Williams K.H."/>
            <person name="Hubbard S.S."/>
            <person name="Banfield J.F."/>
        </authorList>
    </citation>
    <scope>NUCLEOTIDE SEQUENCE [LARGE SCALE GENOMIC DNA]</scope>
</reference>
<evidence type="ECO:0000313" key="2">
    <source>
        <dbReference type="EMBL" id="OHA52736.1"/>
    </source>
</evidence>
<name>A0A1G2PWN8_9BACT</name>
<evidence type="ECO:0000256" key="1">
    <source>
        <dbReference type="SAM" id="Phobius"/>
    </source>
</evidence>
<protein>
    <submittedName>
        <fullName evidence="2">Uncharacterized protein</fullName>
    </submittedName>
</protein>
<comment type="caution">
    <text evidence="2">The sequence shown here is derived from an EMBL/GenBank/DDBJ whole genome shotgun (WGS) entry which is preliminary data.</text>
</comment>
<feature type="transmembrane region" description="Helical" evidence="1">
    <location>
        <begin position="20"/>
        <end position="49"/>
    </location>
</feature>
<proteinExistence type="predicted"/>
<dbReference type="EMBL" id="MHSW01000005">
    <property type="protein sequence ID" value="OHA52736.1"/>
    <property type="molecule type" value="Genomic_DNA"/>
</dbReference>